<feature type="domain" description="Integrase catalytic" evidence="2">
    <location>
        <begin position="538"/>
        <end position="583"/>
    </location>
</feature>
<dbReference type="Proteomes" id="UP001151760">
    <property type="component" value="Unassembled WGS sequence"/>
</dbReference>
<dbReference type="PANTHER" id="PTHR42648">
    <property type="entry name" value="TRANSPOSASE, PUTATIVE-RELATED"/>
    <property type="match status" value="1"/>
</dbReference>
<comment type="caution">
    <text evidence="3">The sequence shown here is derived from an EMBL/GenBank/DDBJ whole genome shotgun (WGS) entry which is preliminary data.</text>
</comment>
<protein>
    <submittedName>
        <fullName evidence="3">Ribonuclease H-like domain-containing protein</fullName>
    </submittedName>
</protein>
<dbReference type="SUPFAM" id="SSF53098">
    <property type="entry name" value="Ribonuclease H-like"/>
    <property type="match status" value="1"/>
</dbReference>
<name>A0ABQ4YLA3_9ASTR</name>
<reference evidence="3" key="2">
    <citation type="submission" date="2022-01" db="EMBL/GenBank/DDBJ databases">
        <authorList>
            <person name="Yamashiro T."/>
            <person name="Shiraishi A."/>
            <person name="Satake H."/>
            <person name="Nakayama K."/>
        </authorList>
    </citation>
    <scope>NUCLEOTIDE SEQUENCE</scope>
</reference>
<gene>
    <name evidence="3" type="ORF">Tco_0728102</name>
</gene>
<dbReference type="PANTHER" id="PTHR42648:SF28">
    <property type="entry name" value="TRANSPOSON-ENCODED PROTEIN WITH RIBONUCLEASE H-LIKE AND RETROVIRUS ZINC FINGER-LIKE DOMAINS"/>
    <property type="match status" value="1"/>
</dbReference>
<feature type="region of interest" description="Disordered" evidence="1">
    <location>
        <begin position="1"/>
        <end position="22"/>
    </location>
</feature>
<dbReference type="Gene3D" id="3.30.420.10">
    <property type="entry name" value="Ribonuclease H-like superfamily/Ribonuclease H"/>
    <property type="match status" value="1"/>
</dbReference>
<organism evidence="3 4">
    <name type="scientific">Tanacetum coccineum</name>
    <dbReference type="NCBI Taxonomy" id="301880"/>
    <lineage>
        <taxon>Eukaryota</taxon>
        <taxon>Viridiplantae</taxon>
        <taxon>Streptophyta</taxon>
        <taxon>Embryophyta</taxon>
        <taxon>Tracheophyta</taxon>
        <taxon>Spermatophyta</taxon>
        <taxon>Magnoliopsida</taxon>
        <taxon>eudicotyledons</taxon>
        <taxon>Gunneridae</taxon>
        <taxon>Pentapetalae</taxon>
        <taxon>asterids</taxon>
        <taxon>campanulids</taxon>
        <taxon>Asterales</taxon>
        <taxon>Asteraceae</taxon>
        <taxon>Asteroideae</taxon>
        <taxon>Anthemideae</taxon>
        <taxon>Anthemidinae</taxon>
        <taxon>Tanacetum</taxon>
    </lineage>
</organism>
<evidence type="ECO:0000259" key="2">
    <source>
        <dbReference type="PROSITE" id="PS50994"/>
    </source>
</evidence>
<evidence type="ECO:0000256" key="1">
    <source>
        <dbReference type="SAM" id="MobiDB-lite"/>
    </source>
</evidence>
<dbReference type="InterPro" id="IPR012337">
    <property type="entry name" value="RNaseH-like_sf"/>
</dbReference>
<dbReference type="PROSITE" id="PS50994">
    <property type="entry name" value="INTEGRASE"/>
    <property type="match status" value="1"/>
</dbReference>
<proteinExistence type="predicted"/>
<feature type="compositionally biased region" description="Basic residues" evidence="1">
    <location>
        <begin position="1"/>
        <end position="13"/>
    </location>
</feature>
<dbReference type="EMBL" id="BQNB010010508">
    <property type="protein sequence ID" value="GJS78221.1"/>
    <property type="molecule type" value="Genomic_DNA"/>
</dbReference>
<keyword evidence="4" id="KW-1185">Reference proteome</keyword>
<dbReference type="InterPro" id="IPR036397">
    <property type="entry name" value="RNaseH_sf"/>
</dbReference>
<accession>A0ABQ4YLA3</accession>
<evidence type="ECO:0000313" key="4">
    <source>
        <dbReference type="Proteomes" id="UP001151760"/>
    </source>
</evidence>
<evidence type="ECO:0000313" key="3">
    <source>
        <dbReference type="EMBL" id="GJS78221.1"/>
    </source>
</evidence>
<dbReference type="InterPro" id="IPR039537">
    <property type="entry name" value="Retrotran_Ty1/copia-like"/>
</dbReference>
<sequence>MVSTRRSTKKGKRSGMTAELQGDGGSNGKLVVGSVLYACMLGKKEKVIACTSCQLKVLMKDCMTNVLEIRGQVPSGKANVDVVPWSRKKSESTRKILRDRLRRSTSRTLAIEEAYTIKYSIHPGADTMLCGFRLTNRWLSMKKDIASCGSKYLAYLEVEVEYQGSSGLLLQPELPETSMVDFRGNLNTHFREDEFFPKVGDYQIKVWDVLHLKACMRQPSESLLGFEAWSQLTWDYKQGSNNGLSVLSCLSILATCHRVVKSQGRDCPLDGSTCDNRGLSRLDNQSIERDRLIGIGFVLDFVEFISFTFGDKEMILMSTPTQCCVMGSDGYAYPVYDMFGIVDPNMQNEPHSHSQVRWNSKRRGSMRRGPEFTWERKDQFRKKYPHLFTKTAPSSSSSKKAKIVESKIANNSEPNHSWGSNATDVPSSSSLVNDRFRNDQIAKIMGYGDYQLGNVTISRVYYVEGLEHNLFSVRQFCESDLVVAFWKKHLVYSEFRSICIRKSKKSSHQPKAEDTNQEKLYLLHMDLCGPMRVESINGKIHNVRTDNGTEFVNQTLREFYENVDISHQTSVARTPQQNGVVER</sequence>
<dbReference type="InterPro" id="IPR001584">
    <property type="entry name" value="Integrase_cat-core"/>
</dbReference>
<reference evidence="3" key="1">
    <citation type="journal article" date="2022" name="Int. J. Mol. Sci.">
        <title>Draft Genome of Tanacetum Coccineum: Genomic Comparison of Closely Related Tanacetum-Family Plants.</title>
        <authorList>
            <person name="Yamashiro T."/>
            <person name="Shiraishi A."/>
            <person name="Nakayama K."/>
            <person name="Satake H."/>
        </authorList>
    </citation>
    <scope>NUCLEOTIDE SEQUENCE</scope>
</reference>